<sequence length="97" mass="10485">MAPERPGALIHVIAFEVGIDRLRVAVDVLLARCARSCGQVQAARCVRGIGEHQVDGLIRQCARQCECIDTMKLVEHWGNVGRGRGVGNVNRHGSEAA</sequence>
<keyword evidence="2" id="KW-1185">Reference proteome</keyword>
<dbReference type="Proteomes" id="UP000831589">
    <property type="component" value="Segment"/>
</dbReference>
<protein>
    <submittedName>
        <fullName evidence="1">Uncharacterized protein</fullName>
    </submittedName>
</protein>
<accession>A0AAE9K7E6</accession>
<organism evidence="1 2">
    <name type="scientific">Burkholderia phage Musica</name>
    <dbReference type="NCBI Taxonomy" id="2924903"/>
    <lineage>
        <taxon>Viruses</taxon>
        <taxon>Duplodnaviria</taxon>
        <taxon>Heunggongvirae</taxon>
        <taxon>Uroviricota</taxon>
        <taxon>Caudoviricetes</taxon>
        <taxon>Peduoviridae</taxon>
        <taxon>Kayeltresvirus</taxon>
        <taxon>Kayeltresvirus musica</taxon>
    </lineage>
</organism>
<evidence type="ECO:0000313" key="2">
    <source>
        <dbReference type="Proteomes" id="UP000831589"/>
    </source>
</evidence>
<reference evidence="1" key="1">
    <citation type="submission" date="2022-02" db="EMBL/GenBank/DDBJ databases">
        <title>Complete genome sequence of Burkholderia cenocepacia phage Musica.</title>
        <authorList>
            <person name="Le T."/>
            <person name="Yao G."/>
            <person name="Liu M."/>
            <person name="Gonzalez C."/>
        </authorList>
    </citation>
    <scope>NUCLEOTIDE SEQUENCE</scope>
</reference>
<proteinExistence type="predicted"/>
<gene>
    <name evidence="1" type="ORF">CPT_Musica_016</name>
</gene>
<evidence type="ECO:0000313" key="1">
    <source>
        <dbReference type="EMBL" id="UNY41675.1"/>
    </source>
</evidence>
<dbReference type="EMBL" id="OM638608">
    <property type="protein sequence ID" value="UNY41675.1"/>
    <property type="molecule type" value="Genomic_DNA"/>
</dbReference>
<name>A0AAE9K7E6_9CAUD</name>